<dbReference type="PANTHER" id="PTHR47287">
    <property type="entry name" value="C2H2 AND C2HC ZINC FINGERS SUPERFAMILY PROTEIN"/>
    <property type="match status" value="1"/>
</dbReference>
<keyword evidence="5" id="KW-0539">Nucleus</keyword>
<feature type="compositionally biased region" description="Low complexity" evidence="7">
    <location>
        <begin position="14"/>
        <end position="24"/>
    </location>
</feature>
<dbReference type="PROSITE" id="PS00028">
    <property type="entry name" value="ZINC_FINGER_C2H2_1"/>
    <property type="match status" value="1"/>
</dbReference>
<dbReference type="GO" id="GO:0008270">
    <property type="term" value="F:zinc ion binding"/>
    <property type="evidence" value="ECO:0007669"/>
    <property type="project" value="UniProtKB-KW"/>
</dbReference>
<dbReference type="PANTHER" id="PTHR47287:SF15">
    <property type="entry name" value="ZINC FINGER PROTEIN 3-LIKE"/>
    <property type="match status" value="1"/>
</dbReference>
<evidence type="ECO:0000313" key="10">
    <source>
        <dbReference type="Proteomes" id="UP001141806"/>
    </source>
</evidence>
<dbReference type="InterPro" id="IPR013087">
    <property type="entry name" value="Znf_C2H2_type"/>
</dbReference>
<dbReference type="EMBL" id="JAMYWD010000002">
    <property type="protein sequence ID" value="KAJ4978748.1"/>
    <property type="molecule type" value="Genomic_DNA"/>
</dbReference>
<gene>
    <name evidence="9" type="ORF">NE237_009528</name>
</gene>
<feature type="region of interest" description="Disordered" evidence="7">
    <location>
        <begin position="223"/>
        <end position="250"/>
    </location>
</feature>
<accession>A0A9Q0R0D5</accession>
<dbReference type="AlphaFoldDB" id="A0A9Q0R0D5"/>
<dbReference type="InterPro" id="IPR044246">
    <property type="entry name" value="ZFP3-like"/>
</dbReference>
<keyword evidence="2" id="KW-0479">Metal-binding</keyword>
<evidence type="ECO:0000256" key="4">
    <source>
        <dbReference type="ARBA" id="ARBA00022833"/>
    </source>
</evidence>
<feature type="domain" description="C2H2-type" evidence="8">
    <location>
        <begin position="88"/>
        <end position="115"/>
    </location>
</feature>
<sequence>MEVGNEVPVEVCVSETSSISAASDPSDDRKRKGKVVEEPPKKLSHPNREHEFIEYLNVESSESSDPDLQGSEIGTSRKRSRKPEKKEFSCNFCNKIFNNSQALGGHQNAHKHERAISKRGHESEAALDTLGYPHTPWYPYAHIRTAPPTDGYFSSPLGHRLYSPILHKPNSYYPNHAYTLAGVEQGLSGWRTRPMSTVMNPSQTDFTTLRIGDYYHASSTRSITATSSAPANPNSNINGGVIRRGPLENHLNQREEHEELDLTLKL</sequence>
<feature type="compositionally biased region" description="Low complexity" evidence="7">
    <location>
        <begin position="223"/>
        <end position="236"/>
    </location>
</feature>
<protein>
    <recommendedName>
        <fullName evidence="8">C2H2-type domain-containing protein</fullName>
    </recommendedName>
</protein>
<keyword evidence="10" id="KW-1185">Reference proteome</keyword>
<evidence type="ECO:0000256" key="6">
    <source>
        <dbReference type="PROSITE-ProRule" id="PRU00042"/>
    </source>
</evidence>
<comment type="subcellular location">
    <subcellularLocation>
        <location evidence="1">Nucleus</location>
    </subcellularLocation>
</comment>
<dbReference type="InterPro" id="IPR036236">
    <property type="entry name" value="Znf_C2H2_sf"/>
</dbReference>
<dbReference type="GO" id="GO:0005634">
    <property type="term" value="C:nucleus"/>
    <property type="evidence" value="ECO:0007669"/>
    <property type="project" value="UniProtKB-SubCell"/>
</dbReference>
<evidence type="ECO:0000259" key="8">
    <source>
        <dbReference type="PROSITE" id="PS50157"/>
    </source>
</evidence>
<evidence type="ECO:0000256" key="5">
    <source>
        <dbReference type="ARBA" id="ARBA00023242"/>
    </source>
</evidence>
<name>A0A9Q0R0D5_9MAGN</name>
<organism evidence="9 10">
    <name type="scientific">Protea cynaroides</name>
    <dbReference type="NCBI Taxonomy" id="273540"/>
    <lineage>
        <taxon>Eukaryota</taxon>
        <taxon>Viridiplantae</taxon>
        <taxon>Streptophyta</taxon>
        <taxon>Embryophyta</taxon>
        <taxon>Tracheophyta</taxon>
        <taxon>Spermatophyta</taxon>
        <taxon>Magnoliopsida</taxon>
        <taxon>Proteales</taxon>
        <taxon>Proteaceae</taxon>
        <taxon>Protea</taxon>
    </lineage>
</organism>
<evidence type="ECO:0000256" key="7">
    <source>
        <dbReference type="SAM" id="MobiDB-lite"/>
    </source>
</evidence>
<reference evidence="9" key="1">
    <citation type="journal article" date="2023" name="Plant J.">
        <title>The genome of the king protea, Protea cynaroides.</title>
        <authorList>
            <person name="Chang J."/>
            <person name="Duong T.A."/>
            <person name="Schoeman C."/>
            <person name="Ma X."/>
            <person name="Roodt D."/>
            <person name="Barker N."/>
            <person name="Li Z."/>
            <person name="Van de Peer Y."/>
            <person name="Mizrachi E."/>
        </authorList>
    </citation>
    <scope>NUCLEOTIDE SEQUENCE</scope>
    <source>
        <tissue evidence="9">Young leaves</tissue>
    </source>
</reference>
<dbReference type="Proteomes" id="UP001141806">
    <property type="component" value="Unassembled WGS sequence"/>
</dbReference>
<feature type="compositionally biased region" description="Basic and acidic residues" evidence="7">
    <location>
        <begin position="26"/>
        <end position="53"/>
    </location>
</feature>
<dbReference type="GO" id="GO:0009788">
    <property type="term" value="P:negative regulation of abscisic acid-activated signaling pathway"/>
    <property type="evidence" value="ECO:0007669"/>
    <property type="project" value="InterPro"/>
</dbReference>
<comment type="caution">
    <text evidence="9">The sequence shown here is derived from an EMBL/GenBank/DDBJ whole genome shotgun (WGS) entry which is preliminary data.</text>
</comment>
<keyword evidence="4" id="KW-0862">Zinc</keyword>
<proteinExistence type="predicted"/>
<evidence type="ECO:0000313" key="9">
    <source>
        <dbReference type="EMBL" id="KAJ4978748.1"/>
    </source>
</evidence>
<evidence type="ECO:0000256" key="1">
    <source>
        <dbReference type="ARBA" id="ARBA00004123"/>
    </source>
</evidence>
<dbReference type="PROSITE" id="PS50157">
    <property type="entry name" value="ZINC_FINGER_C2H2_2"/>
    <property type="match status" value="1"/>
</dbReference>
<evidence type="ECO:0000256" key="3">
    <source>
        <dbReference type="ARBA" id="ARBA00022771"/>
    </source>
</evidence>
<dbReference type="Gene3D" id="3.30.160.60">
    <property type="entry name" value="Classic Zinc Finger"/>
    <property type="match status" value="1"/>
</dbReference>
<feature type="region of interest" description="Disordered" evidence="7">
    <location>
        <begin position="1"/>
        <end position="84"/>
    </location>
</feature>
<keyword evidence="3 6" id="KW-0863">Zinc-finger</keyword>
<evidence type="ECO:0000256" key="2">
    <source>
        <dbReference type="ARBA" id="ARBA00022723"/>
    </source>
</evidence>
<dbReference type="SUPFAM" id="SSF57667">
    <property type="entry name" value="beta-beta-alpha zinc fingers"/>
    <property type="match status" value="1"/>
</dbReference>
<dbReference type="OrthoDB" id="990192at2759"/>